<keyword evidence="4" id="KW-0808">Transferase</keyword>
<dbReference type="GO" id="GO:0005829">
    <property type="term" value="C:cytosol"/>
    <property type="evidence" value="ECO:0007669"/>
    <property type="project" value="TreeGrafter"/>
</dbReference>
<feature type="domain" description="Hexokinase N-terminal" evidence="5">
    <location>
        <begin position="3"/>
        <end position="66"/>
    </location>
</feature>
<keyword evidence="4" id="KW-0547">Nucleotide-binding</keyword>
<comment type="catalytic activity">
    <reaction evidence="2">
        <text>a D-hexose + ATP = a D-hexose 6-phosphate + ADP + H(+)</text>
        <dbReference type="Rhea" id="RHEA:22740"/>
        <dbReference type="ChEBI" id="CHEBI:4194"/>
        <dbReference type="ChEBI" id="CHEBI:15378"/>
        <dbReference type="ChEBI" id="CHEBI:30616"/>
        <dbReference type="ChEBI" id="CHEBI:229467"/>
        <dbReference type="ChEBI" id="CHEBI:456216"/>
        <dbReference type="EC" id="2.7.1.1"/>
    </reaction>
    <physiologicalReaction direction="left-to-right" evidence="2">
        <dbReference type="Rhea" id="RHEA:22741"/>
    </physiologicalReaction>
</comment>
<comment type="caution">
    <text evidence="6">The sequence shown here is derived from an EMBL/GenBank/DDBJ whole genome shotgun (WGS) entry which is preliminary data.</text>
</comment>
<evidence type="ECO:0000256" key="1">
    <source>
        <dbReference type="ARBA" id="ARBA00005028"/>
    </source>
</evidence>
<evidence type="ECO:0000313" key="6">
    <source>
        <dbReference type="EMBL" id="KAK5966319.1"/>
    </source>
</evidence>
<dbReference type="InterPro" id="IPR022672">
    <property type="entry name" value="Hexokinase_N"/>
</dbReference>
<dbReference type="Pfam" id="PF00349">
    <property type="entry name" value="Hexokinase_1"/>
    <property type="match status" value="1"/>
</dbReference>
<dbReference type="GO" id="GO:0008865">
    <property type="term" value="F:fructokinase activity"/>
    <property type="evidence" value="ECO:0007669"/>
    <property type="project" value="TreeGrafter"/>
</dbReference>
<dbReference type="PROSITE" id="PS51748">
    <property type="entry name" value="HEXOKINASE_2"/>
    <property type="match status" value="1"/>
</dbReference>
<comment type="catalytic activity">
    <reaction evidence="3">
        <text>D-glucose + ATP = D-glucose 6-phosphate + ADP + H(+)</text>
        <dbReference type="Rhea" id="RHEA:17825"/>
        <dbReference type="ChEBI" id="CHEBI:4167"/>
        <dbReference type="ChEBI" id="CHEBI:15378"/>
        <dbReference type="ChEBI" id="CHEBI:30616"/>
        <dbReference type="ChEBI" id="CHEBI:61548"/>
        <dbReference type="ChEBI" id="CHEBI:456216"/>
        <dbReference type="EC" id="2.7.1.1"/>
    </reaction>
    <physiologicalReaction direction="left-to-right" evidence="3">
        <dbReference type="Rhea" id="RHEA:17826"/>
    </physiologicalReaction>
</comment>
<dbReference type="GO" id="GO:0001678">
    <property type="term" value="P:intracellular glucose homeostasis"/>
    <property type="evidence" value="ECO:0007669"/>
    <property type="project" value="InterPro"/>
</dbReference>
<dbReference type="InterPro" id="IPR043129">
    <property type="entry name" value="ATPase_NBD"/>
</dbReference>
<protein>
    <recommendedName>
        <fullName evidence="4">Phosphotransferase</fullName>
        <ecNumber evidence="4">2.7.1.-</ecNumber>
    </recommendedName>
</protein>
<keyword evidence="4" id="KW-0067">ATP-binding</keyword>
<dbReference type="Gene3D" id="3.30.420.40">
    <property type="match status" value="1"/>
</dbReference>
<dbReference type="EMBL" id="WIXE01023615">
    <property type="protein sequence ID" value="KAK5966319.1"/>
    <property type="molecule type" value="Genomic_DNA"/>
</dbReference>
<dbReference type="GO" id="GO:0006096">
    <property type="term" value="P:glycolytic process"/>
    <property type="evidence" value="ECO:0007669"/>
    <property type="project" value="UniProtKB-KW"/>
</dbReference>
<dbReference type="GO" id="GO:0005739">
    <property type="term" value="C:mitochondrion"/>
    <property type="evidence" value="ECO:0007669"/>
    <property type="project" value="TreeGrafter"/>
</dbReference>
<feature type="non-terminal residue" evidence="6">
    <location>
        <position position="66"/>
    </location>
</feature>
<reference evidence="6 7" key="1">
    <citation type="submission" date="2019-10" db="EMBL/GenBank/DDBJ databases">
        <title>Assembly and Annotation for the nematode Trichostrongylus colubriformis.</title>
        <authorList>
            <person name="Martin J."/>
        </authorList>
    </citation>
    <scope>NUCLEOTIDE SEQUENCE [LARGE SCALE GENOMIC DNA]</scope>
    <source>
        <strain evidence="6">G859</strain>
        <tissue evidence="6">Whole worm</tissue>
    </source>
</reference>
<comment type="pathway">
    <text evidence="1">Carbohydrate metabolism; hexose metabolism.</text>
</comment>
<gene>
    <name evidence="6" type="ORF">GCK32_022409</name>
</gene>
<organism evidence="6 7">
    <name type="scientific">Trichostrongylus colubriformis</name>
    <name type="common">Black scour worm</name>
    <dbReference type="NCBI Taxonomy" id="6319"/>
    <lineage>
        <taxon>Eukaryota</taxon>
        <taxon>Metazoa</taxon>
        <taxon>Ecdysozoa</taxon>
        <taxon>Nematoda</taxon>
        <taxon>Chromadorea</taxon>
        <taxon>Rhabditida</taxon>
        <taxon>Rhabditina</taxon>
        <taxon>Rhabditomorpha</taxon>
        <taxon>Strongyloidea</taxon>
        <taxon>Trichostrongylidae</taxon>
        <taxon>Trichostrongylus</taxon>
    </lineage>
</organism>
<dbReference type="Proteomes" id="UP001331761">
    <property type="component" value="Unassembled WGS sequence"/>
</dbReference>
<dbReference type="GO" id="GO:0005524">
    <property type="term" value="F:ATP binding"/>
    <property type="evidence" value="ECO:0007669"/>
    <property type="project" value="UniProtKB-UniRule"/>
</dbReference>
<dbReference type="SUPFAM" id="SSF53067">
    <property type="entry name" value="Actin-like ATPase domain"/>
    <property type="match status" value="1"/>
</dbReference>
<sequence length="66" mass="7269">MSSLAMLPSFVPELPDGTERGNFVALDLGGTNLRVMIVELEPNREMRTEQFNTSVPKAIMQSSGEE</sequence>
<dbReference type="EC" id="2.7.1.-" evidence="4"/>
<comment type="similarity">
    <text evidence="4">Belongs to the hexokinase family.</text>
</comment>
<evidence type="ECO:0000256" key="2">
    <source>
        <dbReference type="ARBA" id="ARBA00044613"/>
    </source>
</evidence>
<accession>A0AAN8IVJ4</accession>
<dbReference type="InterPro" id="IPR001312">
    <property type="entry name" value="Hexokinase"/>
</dbReference>
<dbReference type="PANTHER" id="PTHR19443">
    <property type="entry name" value="HEXOKINASE"/>
    <property type="match status" value="1"/>
</dbReference>
<dbReference type="PANTHER" id="PTHR19443:SF77">
    <property type="entry name" value="PHOSPHOTRANSFERASE"/>
    <property type="match status" value="1"/>
</dbReference>
<evidence type="ECO:0000256" key="4">
    <source>
        <dbReference type="RuleBase" id="RU362007"/>
    </source>
</evidence>
<dbReference type="AlphaFoldDB" id="A0AAN8IVJ4"/>
<keyword evidence="7" id="KW-1185">Reference proteome</keyword>
<keyword evidence="4" id="KW-0324">Glycolysis</keyword>
<evidence type="ECO:0000259" key="5">
    <source>
        <dbReference type="Pfam" id="PF00349"/>
    </source>
</evidence>
<keyword evidence="4" id="KW-0418">Kinase</keyword>
<name>A0AAN8IVJ4_TRICO</name>
<dbReference type="GO" id="GO:0006006">
    <property type="term" value="P:glucose metabolic process"/>
    <property type="evidence" value="ECO:0007669"/>
    <property type="project" value="TreeGrafter"/>
</dbReference>
<evidence type="ECO:0000256" key="3">
    <source>
        <dbReference type="ARBA" id="ARBA00048160"/>
    </source>
</evidence>
<dbReference type="GO" id="GO:0005536">
    <property type="term" value="F:D-glucose binding"/>
    <property type="evidence" value="ECO:0007669"/>
    <property type="project" value="InterPro"/>
</dbReference>
<dbReference type="GO" id="GO:0004340">
    <property type="term" value="F:glucokinase activity"/>
    <property type="evidence" value="ECO:0007669"/>
    <property type="project" value="TreeGrafter"/>
</dbReference>
<proteinExistence type="inferred from homology"/>
<evidence type="ECO:0000313" key="7">
    <source>
        <dbReference type="Proteomes" id="UP001331761"/>
    </source>
</evidence>